<keyword evidence="7" id="KW-0963">Cytoplasm</keyword>
<proteinExistence type="inferred from homology"/>
<dbReference type="Pfam" id="PF00464">
    <property type="entry name" value="SHMT"/>
    <property type="match status" value="1"/>
</dbReference>
<dbReference type="GO" id="GO:0006417">
    <property type="term" value="P:regulation of translation"/>
    <property type="evidence" value="ECO:0007669"/>
    <property type="project" value="UniProtKB-ARBA"/>
</dbReference>
<accession>A0A8C2R5Q4</accession>
<reference evidence="14" key="2">
    <citation type="submission" date="2025-08" db="UniProtKB">
        <authorList>
            <consortium name="Ensembl"/>
        </authorList>
    </citation>
    <scope>IDENTIFICATION</scope>
</reference>
<dbReference type="Ensembl" id="ENSCHIT00010033895.1">
    <property type="protein sequence ID" value="ENSCHIP00010023920.1"/>
    <property type="gene ID" value="ENSCHIG00010017878.1"/>
</dbReference>
<keyword evidence="8 12" id="KW-0554">One-carbon metabolism</keyword>
<dbReference type="PANTHER" id="PTHR11680:SF59">
    <property type="entry name" value="SERINE HYDROXYMETHYLTRANSFERASE, CYTOSOLIC"/>
    <property type="match status" value="1"/>
</dbReference>
<dbReference type="AlphaFoldDB" id="A0A8C2R5Q4"/>
<dbReference type="GO" id="GO:0030170">
    <property type="term" value="F:pyridoxal phosphate binding"/>
    <property type="evidence" value="ECO:0007669"/>
    <property type="project" value="InterPro"/>
</dbReference>
<comment type="similarity">
    <text evidence="6 12">Belongs to the SHMT family.</text>
</comment>
<dbReference type="PROSITE" id="PS00096">
    <property type="entry name" value="SHMT"/>
    <property type="match status" value="1"/>
</dbReference>
<comment type="cofactor">
    <cofactor evidence="2 12">
        <name>pyridoxal 5'-phosphate</name>
        <dbReference type="ChEBI" id="CHEBI:597326"/>
    </cofactor>
</comment>
<feature type="domain" description="Serine hydroxymethyltransferase-like" evidence="13">
    <location>
        <begin position="26"/>
        <end position="425"/>
    </location>
</feature>
<dbReference type="CDD" id="cd00378">
    <property type="entry name" value="SHMT"/>
    <property type="match status" value="1"/>
</dbReference>
<dbReference type="InterPro" id="IPR015424">
    <property type="entry name" value="PyrdxlP-dep_Trfase"/>
</dbReference>
<comment type="pathway">
    <text evidence="5 12">One-carbon metabolism; tetrahydrofolate interconversion.</text>
</comment>
<dbReference type="GO" id="GO:0070013">
    <property type="term" value="C:intracellular organelle lumen"/>
    <property type="evidence" value="ECO:0007669"/>
    <property type="project" value="UniProtKB-ARBA"/>
</dbReference>
<dbReference type="SUPFAM" id="SSF53383">
    <property type="entry name" value="PLP-dependent transferases"/>
    <property type="match status" value="1"/>
</dbReference>
<dbReference type="FunFam" id="3.40.640.10:FF:000097">
    <property type="entry name" value="Serine hydroxymethyltransferase"/>
    <property type="match status" value="1"/>
</dbReference>
<dbReference type="EC" id="2.1.2.1" evidence="12"/>
<comment type="catalytic activity">
    <reaction evidence="1 12">
        <text>(6R)-5,10-methylene-5,6,7,8-tetrahydrofolate + glycine + H2O = (6S)-5,6,7,8-tetrahydrofolate + L-serine</text>
        <dbReference type="Rhea" id="RHEA:15481"/>
        <dbReference type="ChEBI" id="CHEBI:15377"/>
        <dbReference type="ChEBI" id="CHEBI:15636"/>
        <dbReference type="ChEBI" id="CHEBI:33384"/>
        <dbReference type="ChEBI" id="CHEBI:57305"/>
        <dbReference type="ChEBI" id="CHEBI:57453"/>
        <dbReference type="EC" id="2.1.2.1"/>
    </reaction>
</comment>
<evidence type="ECO:0000256" key="10">
    <source>
        <dbReference type="ARBA" id="ARBA00022898"/>
    </source>
</evidence>
<evidence type="ECO:0000256" key="7">
    <source>
        <dbReference type="ARBA" id="ARBA00022490"/>
    </source>
</evidence>
<name>A0A8C2R5Q4_CAPHI</name>
<comment type="function">
    <text evidence="3 12">Interconversion of serine and glycine.</text>
</comment>
<dbReference type="GO" id="GO:0004372">
    <property type="term" value="F:glycine hydroxymethyltransferase activity"/>
    <property type="evidence" value="ECO:0007669"/>
    <property type="project" value="UniProtKB-EC"/>
</dbReference>
<evidence type="ECO:0000256" key="1">
    <source>
        <dbReference type="ARBA" id="ARBA00001528"/>
    </source>
</evidence>
<organism evidence="14">
    <name type="scientific">Capra hircus</name>
    <name type="common">Goat</name>
    <dbReference type="NCBI Taxonomy" id="9925"/>
    <lineage>
        <taxon>Eukaryota</taxon>
        <taxon>Metazoa</taxon>
        <taxon>Chordata</taxon>
        <taxon>Craniata</taxon>
        <taxon>Vertebrata</taxon>
        <taxon>Euteleostomi</taxon>
        <taxon>Mammalia</taxon>
        <taxon>Eutheria</taxon>
        <taxon>Laurasiatheria</taxon>
        <taxon>Artiodactyla</taxon>
        <taxon>Ruminantia</taxon>
        <taxon>Pecora</taxon>
        <taxon>Bovidae</taxon>
        <taxon>Caprinae</taxon>
        <taxon>Capra</taxon>
    </lineage>
</organism>
<dbReference type="GO" id="GO:0005739">
    <property type="term" value="C:mitochondrion"/>
    <property type="evidence" value="ECO:0007669"/>
    <property type="project" value="TreeGrafter"/>
</dbReference>
<dbReference type="InterPro" id="IPR001085">
    <property type="entry name" value="Ser_HO-MeTrfase"/>
</dbReference>
<evidence type="ECO:0000256" key="4">
    <source>
        <dbReference type="ARBA" id="ARBA00004496"/>
    </source>
</evidence>
<evidence type="ECO:0000256" key="3">
    <source>
        <dbReference type="ARBA" id="ARBA00002224"/>
    </source>
</evidence>
<dbReference type="Gene3D" id="3.40.640.10">
    <property type="entry name" value="Type I PLP-dependent aspartate aminotransferase-like (Major domain)"/>
    <property type="match status" value="1"/>
</dbReference>
<evidence type="ECO:0000256" key="6">
    <source>
        <dbReference type="ARBA" id="ARBA00006376"/>
    </source>
</evidence>
<evidence type="ECO:0000256" key="2">
    <source>
        <dbReference type="ARBA" id="ARBA00001933"/>
    </source>
</evidence>
<reference evidence="14" key="1">
    <citation type="submission" date="2019-03" db="EMBL/GenBank/DDBJ databases">
        <title>Genome sequencing and reference-guided assembly of Black Bengal Goat (Capra hircus).</title>
        <authorList>
            <person name="Siddiki A.Z."/>
            <person name="Baten A."/>
            <person name="Billah M."/>
            <person name="Alam M.A.U."/>
            <person name="Shawrob K.S.M."/>
            <person name="Saha S."/>
            <person name="Chowdhury M."/>
            <person name="Rahman A.H."/>
            <person name="Stear M."/>
            <person name="Miah G."/>
            <person name="Das G.B."/>
            <person name="Hossain M.M."/>
            <person name="Kumkum M."/>
            <person name="Islam M.S."/>
            <person name="Mollah A.M."/>
            <person name="Ahsan A."/>
            <person name="Tusar F."/>
            <person name="Khan M.K.I."/>
        </authorList>
    </citation>
    <scope>NUCLEOTIDE SEQUENCE [LARGE SCALE GENOMIC DNA]</scope>
</reference>
<evidence type="ECO:0000313" key="14">
    <source>
        <dbReference type="Ensembl" id="ENSCHIP00010023920.1"/>
    </source>
</evidence>
<keyword evidence="10 12" id="KW-0663">Pyridoxal phosphate</keyword>
<comment type="subcellular location">
    <subcellularLocation>
        <location evidence="4">Cytoplasm</location>
    </subcellularLocation>
</comment>
<dbReference type="FunFam" id="3.90.1150.10:FF:000048">
    <property type="entry name" value="Serine hydroxymethyltransferase, mitochondrial"/>
    <property type="match status" value="1"/>
</dbReference>
<dbReference type="InterPro" id="IPR015422">
    <property type="entry name" value="PyrdxlP-dep_Trfase_small"/>
</dbReference>
<dbReference type="GO" id="GO:0035999">
    <property type="term" value="P:tetrahydrofolate interconversion"/>
    <property type="evidence" value="ECO:0007669"/>
    <property type="project" value="UniProtKB-UniPathway"/>
</dbReference>
<dbReference type="NCBIfam" id="NF000586">
    <property type="entry name" value="PRK00011.1"/>
    <property type="match status" value="1"/>
</dbReference>
<dbReference type="PANTHER" id="PTHR11680">
    <property type="entry name" value="SERINE HYDROXYMETHYLTRANSFERASE"/>
    <property type="match status" value="1"/>
</dbReference>
<dbReference type="InterPro" id="IPR039429">
    <property type="entry name" value="SHMT-like_dom"/>
</dbReference>
<keyword evidence="11" id="KW-0007">Acetylation</keyword>
<sequence>MAAPVNKAPRDADLWSLHEKMLAQPLKDNDVEVYNIIKKESNRQRVGLELIASENFASRAVLEALGSCLNNKYSEGYPGQRYYGGTEFIDELEVLCQKRALQVYGLDPECWGVNVQPYSGSPANFAVYTALVEPHGRIMGLDLPDGGHLTHGFMTDKKKISATSIFFESMPYKVNPDTGYINYDQLEENARLFHPRLIIAGTSCYSRNLDYARLRKIADDNGAYLMADMAHISGLVAAGVVPSPFEHCHVVSTTTHKTLRGCRAGMIFYRKGVRSVDPKTGKETRYNLESLINSAVFPGLQGGPHNHAIAGVAVALKQAMTPEFRAYQRQVVANCRALAEALMGLGYRVVTGGSDNHLILVDLRSKGTDGGRAEKVLEACSIACNKNTCPGDKSALRPSGLRLGTPALTSRGLLEEDFRKVAHFIHRGEGRHGYWPRRAVRWGGEDCSASGPVMGQGTEPRPAKYVGREGGGRGWEAHWGLDSRVVGWLLGTWAVVSLAGTGIELTLQIQDAVGVKATLKEFMEKLAGAEEHQRAVTALRAEVESFATLFPLPGLPGF</sequence>
<evidence type="ECO:0000256" key="12">
    <source>
        <dbReference type="RuleBase" id="RU000585"/>
    </source>
</evidence>
<dbReference type="GO" id="GO:0005634">
    <property type="term" value="C:nucleus"/>
    <property type="evidence" value="ECO:0007669"/>
    <property type="project" value="TreeGrafter"/>
</dbReference>
<keyword evidence="9 12" id="KW-0808">Transferase</keyword>
<evidence type="ECO:0000256" key="8">
    <source>
        <dbReference type="ARBA" id="ARBA00022563"/>
    </source>
</evidence>
<dbReference type="InterPro" id="IPR015421">
    <property type="entry name" value="PyrdxlP-dep_Trfase_major"/>
</dbReference>
<evidence type="ECO:0000259" key="13">
    <source>
        <dbReference type="Pfam" id="PF00464"/>
    </source>
</evidence>
<dbReference type="HAMAP" id="MF_00051">
    <property type="entry name" value="SHMT"/>
    <property type="match status" value="1"/>
</dbReference>
<gene>
    <name evidence="14" type="primary">SHMT1</name>
</gene>
<dbReference type="InterPro" id="IPR019798">
    <property type="entry name" value="Ser_HO-MeTrfase_PLP_BS"/>
</dbReference>
<dbReference type="UniPathway" id="UPA00193"/>
<dbReference type="InterPro" id="IPR049943">
    <property type="entry name" value="Ser_HO-MeTrfase-like"/>
</dbReference>
<protein>
    <recommendedName>
        <fullName evidence="12">Serine hydroxymethyltransferase</fullName>
        <ecNumber evidence="12">2.1.2.1</ecNumber>
    </recommendedName>
</protein>
<evidence type="ECO:0000256" key="9">
    <source>
        <dbReference type="ARBA" id="ARBA00022679"/>
    </source>
</evidence>
<evidence type="ECO:0000256" key="5">
    <source>
        <dbReference type="ARBA" id="ARBA00004777"/>
    </source>
</evidence>
<dbReference type="Gene3D" id="3.90.1150.10">
    <property type="entry name" value="Aspartate Aminotransferase, domain 1"/>
    <property type="match status" value="2"/>
</dbReference>
<dbReference type="GO" id="GO:0019264">
    <property type="term" value="P:glycine biosynthetic process from serine"/>
    <property type="evidence" value="ECO:0007669"/>
    <property type="project" value="InterPro"/>
</dbReference>
<evidence type="ECO:0000256" key="11">
    <source>
        <dbReference type="ARBA" id="ARBA00022990"/>
    </source>
</evidence>